<dbReference type="STRING" id="665079.A7EDE0"/>
<evidence type="ECO:0000313" key="6">
    <source>
        <dbReference type="EMBL" id="EDO00856.1"/>
    </source>
</evidence>
<protein>
    <recommendedName>
        <fullName evidence="5">Major facilitator superfamily (MFS) profile domain-containing protein</fullName>
    </recommendedName>
</protein>
<dbReference type="InterPro" id="IPR036259">
    <property type="entry name" value="MFS_trans_sf"/>
</dbReference>
<keyword evidence="3" id="KW-1133">Transmembrane helix</keyword>
<name>A7EDE0_SCLS1</name>
<dbReference type="KEGG" id="ssl:SS1G_03330"/>
<feature type="domain" description="Major facilitator superfamily (MFS) profile" evidence="5">
    <location>
        <begin position="79"/>
        <end position="207"/>
    </location>
</feature>
<dbReference type="PROSITE" id="PS50850">
    <property type="entry name" value="MFS"/>
    <property type="match status" value="1"/>
</dbReference>
<dbReference type="HOGENOM" id="CLU_1327088_0_0_1"/>
<dbReference type="PANTHER" id="PTHR42718:SF11">
    <property type="entry name" value="MAJOR FACILITATOR SUPERFAMILY (MFS) PROFILE DOMAIN-CONTAINING PROTEIN"/>
    <property type="match status" value="1"/>
</dbReference>
<sequence>MKMYTLGHRAGKDMAKSRFALSYSAGSRCLYGFKPYLPLACANLSLDVSLEPSAGKDRGSLPGRQRPPQFKTVWVEIGFVFSTCVSQVLSEYFVSGFAVVVPDLMKDLNIPISSSTWPAAAYSLMVSSVMLPLGRLADIYGGRPVYIAGLSWLTLWSLIAGFSKDQYMLDICRALQGLGPAAFMPSGMMLLGRTYRPGPRKNLVFSE</sequence>
<evidence type="ECO:0000256" key="1">
    <source>
        <dbReference type="ARBA" id="ARBA00004141"/>
    </source>
</evidence>
<dbReference type="EMBL" id="CH476624">
    <property type="protein sequence ID" value="EDO00856.1"/>
    <property type="molecule type" value="Genomic_DNA"/>
</dbReference>
<keyword evidence="4" id="KW-0472">Membrane</keyword>
<evidence type="ECO:0000259" key="5">
    <source>
        <dbReference type="PROSITE" id="PS50850"/>
    </source>
</evidence>
<dbReference type="OMA" id="TWPAAAY"/>
<dbReference type="PANTHER" id="PTHR42718">
    <property type="entry name" value="MAJOR FACILITATOR SUPERFAMILY MULTIDRUG TRANSPORTER MFSC"/>
    <property type="match status" value="1"/>
</dbReference>
<keyword evidence="7" id="KW-1185">Reference proteome</keyword>
<dbReference type="InParanoid" id="A7EDE0"/>
<keyword evidence="2" id="KW-0812">Transmembrane</keyword>
<dbReference type="Pfam" id="PF07690">
    <property type="entry name" value="MFS_1"/>
    <property type="match status" value="1"/>
</dbReference>
<evidence type="ECO:0000256" key="3">
    <source>
        <dbReference type="ARBA" id="ARBA00022989"/>
    </source>
</evidence>
<proteinExistence type="predicted"/>
<dbReference type="GO" id="GO:0016020">
    <property type="term" value="C:membrane"/>
    <property type="evidence" value="ECO:0007669"/>
    <property type="project" value="UniProtKB-SubCell"/>
</dbReference>
<gene>
    <name evidence="6" type="ORF">SS1G_03330</name>
</gene>
<dbReference type="GeneID" id="5491730"/>
<dbReference type="GO" id="GO:0022857">
    <property type="term" value="F:transmembrane transporter activity"/>
    <property type="evidence" value="ECO:0007669"/>
    <property type="project" value="InterPro"/>
</dbReference>
<dbReference type="eggNOG" id="KOG0254">
    <property type="taxonomic scope" value="Eukaryota"/>
</dbReference>
<evidence type="ECO:0000313" key="7">
    <source>
        <dbReference type="Proteomes" id="UP000001312"/>
    </source>
</evidence>
<evidence type="ECO:0000256" key="2">
    <source>
        <dbReference type="ARBA" id="ARBA00022692"/>
    </source>
</evidence>
<reference evidence="7" key="1">
    <citation type="journal article" date="2011" name="PLoS Genet.">
        <title>Genomic analysis of the necrotrophic fungal pathogens Sclerotinia sclerotiorum and Botrytis cinerea.</title>
        <authorList>
            <person name="Amselem J."/>
            <person name="Cuomo C.A."/>
            <person name="van Kan J.A."/>
            <person name="Viaud M."/>
            <person name="Benito E.P."/>
            <person name="Couloux A."/>
            <person name="Coutinho P.M."/>
            <person name="de Vries R.P."/>
            <person name="Dyer P.S."/>
            <person name="Fillinger S."/>
            <person name="Fournier E."/>
            <person name="Gout L."/>
            <person name="Hahn M."/>
            <person name="Kohn L."/>
            <person name="Lapalu N."/>
            <person name="Plummer K.M."/>
            <person name="Pradier J.M."/>
            <person name="Quevillon E."/>
            <person name="Sharon A."/>
            <person name="Simon A."/>
            <person name="ten Have A."/>
            <person name="Tudzynski B."/>
            <person name="Tudzynski P."/>
            <person name="Wincker P."/>
            <person name="Andrew M."/>
            <person name="Anthouard V."/>
            <person name="Beever R.E."/>
            <person name="Beffa R."/>
            <person name="Benoit I."/>
            <person name="Bouzid O."/>
            <person name="Brault B."/>
            <person name="Chen Z."/>
            <person name="Choquer M."/>
            <person name="Collemare J."/>
            <person name="Cotton P."/>
            <person name="Danchin E.G."/>
            <person name="Da Silva C."/>
            <person name="Gautier A."/>
            <person name="Giraud C."/>
            <person name="Giraud T."/>
            <person name="Gonzalez C."/>
            <person name="Grossetete S."/>
            <person name="Guldener U."/>
            <person name="Henrissat B."/>
            <person name="Howlett B.J."/>
            <person name="Kodira C."/>
            <person name="Kretschmer M."/>
            <person name="Lappartient A."/>
            <person name="Leroch M."/>
            <person name="Levis C."/>
            <person name="Mauceli E."/>
            <person name="Neuveglise C."/>
            <person name="Oeser B."/>
            <person name="Pearson M."/>
            <person name="Poulain J."/>
            <person name="Poussereau N."/>
            <person name="Quesneville H."/>
            <person name="Rascle C."/>
            <person name="Schumacher J."/>
            <person name="Segurens B."/>
            <person name="Sexton A."/>
            <person name="Silva E."/>
            <person name="Sirven C."/>
            <person name="Soanes D.M."/>
            <person name="Talbot N.J."/>
            <person name="Templeton M."/>
            <person name="Yandava C."/>
            <person name="Yarden O."/>
            <person name="Zeng Q."/>
            <person name="Rollins J.A."/>
            <person name="Lebrun M.H."/>
            <person name="Dickman M."/>
        </authorList>
    </citation>
    <scope>NUCLEOTIDE SEQUENCE [LARGE SCALE GENOMIC DNA]</scope>
    <source>
        <strain evidence="7">ATCC 18683 / 1980 / Ss-1</strain>
    </source>
</reference>
<dbReference type="InterPro" id="IPR020846">
    <property type="entry name" value="MFS_dom"/>
</dbReference>
<dbReference type="InterPro" id="IPR011701">
    <property type="entry name" value="MFS"/>
</dbReference>
<dbReference type="RefSeq" id="XP_001595241.1">
    <property type="nucleotide sequence ID" value="XM_001595191.1"/>
</dbReference>
<evidence type="ECO:0000256" key="4">
    <source>
        <dbReference type="ARBA" id="ARBA00023136"/>
    </source>
</evidence>
<dbReference type="Proteomes" id="UP000001312">
    <property type="component" value="Unassembled WGS sequence"/>
</dbReference>
<accession>A7EDE0</accession>
<dbReference type="SUPFAM" id="SSF103473">
    <property type="entry name" value="MFS general substrate transporter"/>
    <property type="match status" value="1"/>
</dbReference>
<dbReference type="Gene3D" id="1.20.1720.10">
    <property type="entry name" value="Multidrug resistance protein D"/>
    <property type="match status" value="1"/>
</dbReference>
<organism evidence="6 7">
    <name type="scientific">Sclerotinia sclerotiorum (strain ATCC 18683 / 1980 / Ss-1)</name>
    <name type="common">White mold</name>
    <name type="synonym">Whetzelinia sclerotiorum</name>
    <dbReference type="NCBI Taxonomy" id="665079"/>
    <lineage>
        <taxon>Eukaryota</taxon>
        <taxon>Fungi</taxon>
        <taxon>Dikarya</taxon>
        <taxon>Ascomycota</taxon>
        <taxon>Pezizomycotina</taxon>
        <taxon>Leotiomycetes</taxon>
        <taxon>Helotiales</taxon>
        <taxon>Sclerotiniaceae</taxon>
        <taxon>Sclerotinia</taxon>
    </lineage>
</organism>
<comment type="subcellular location">
    <subcellularLocation>
        <location evidence="1">Membrane</location>
        <topology evidence="1">Multi-pass membrane protein</topology>
    </subcellularLocation>
</comment>
<dbReference type="AlphaFoldDB" id="A7EDE0"/>